<feature type="compositionally biased region" description="Basic and acidic residues" evidence="1">
    <location>
        <begin position="60"/>
        <end position="76"/>
    </location>
</feature>
<proteinExistence type="predicted"/>
<evidence type="ECO:0000256" key="1">
    <source>
        <dbReference type="SAM" id="MobiDB-lite"/>
    </source>
</evidence>
<dbReference type="EMBL" id="MU404350">
    <property type="protein sequence ID" value="KAI1618163.1"/>
    <property type="molecule type" value="Genomic_DNA"/>
</dbReference>
<dbReference type="Proteomes" id="UP001203852">
    <property type="component" value="Unassembled WGS sequence"/>
</dbReference>
<feature type="region of interest" description="Disordered" evidence="1">
    <location>
        <begin position="1"/>
        <end position="43"/>
    </location>
</feature>
<feature type="region of interest" description="Disordered" evidence="1">
    <location>
        <begin position="60"/>
        <end position="97"/>
    </location>
</feature>
<feature type="region of interest" description="Disordered" evidence="1">
    <location>
        <begin position="231"/>
        <end position="261"/>
    </location>
</feature>
<feature type="compositionally biased region" description="Polar residues" evidence="1">
    <location>
        <begin position="81"/>
        <end position="97"/>
    </location>
</feature>
<feature type="compositionally biased region" description="Polar residues" evidence="1">
    <location>
        <begin position="34"/>
        <end position="43"/>
    </location>
</feature>
<evidence type="ECO:0000313" key="3">
    <source>
        <dbReference type="Proteomes" id="UP001203852"/>
    </source>
</evidence>
<evidence type="ECO:0000313" key="2">
    <source>
        <dbReference type="EMBL" id="KAI1618163.1"/>
    </source>
</evidence>
<feature type="compositionally biased region" description="Low complexity" evidence="1">
    <location>
        <begin position="11"/>
        <end position="31"/>
    </location>
</feature>
<name>A0AAN6E5C0_9EURO</name>
<gene>
    <name evidence="2" type="ORF">EDD36DRAFT_23736</name>
</gene>
<organism evidence="2 3">
    <name type="scientific">Exophiala viscosa</name>
    <dbReference type="NCBI Taxonomy" id="2486360"/>
    <lineage>
        <taxon>Eukaryota</taxon>
        <taxon>Fungi</taxon>
        <taxon>Dikarya</taxon>
        <taxon>Ascomycota</taxon>
        <taxon>Pezizomycotina</taxon>
        <taxon>Eurotiomycetes</taxon>
        <taxon>Chaetothyriomycetidae</taxon>
        <taxon>Chaetothyriales</taxon>
        <taxon>Herpotrichiellaceae</taxon>
        <taxon>Exophiala</taxon>
    </lineage>
</organism>
<protein>
    <submittedName>
        <fullName evidence="2">Uncharacterized protein</fullName>
    </submittedName>
</protein>
<sequence length="395" mass="44986">MPRPYLSRAWSKGSAVSTSSISARSHSSDLSGHSGRTQYTNATSYSYTKPIVKHYDTDRTEYHDDEPSQGEHEQGIDPRASSDTYASTTVSEKETPQTSNLWPLLRQTCYQPDALGCTPSEFAELFPSTRRILIQHDDTTPDGNLNLRADTEMTVRKGHKVKLTLFHFRMYDLAERHFSLRRYQRQSGREVCSSKRKYVKPSAKPIRPAAPPRKSSFGVSFPKINFRKALTAKSASQKPQEDKGDDVDEISEVCGPRPDVEATVPTDNIRIEFSNYAQVELNRDPRNDKSVYDFEYWGETYSWRRRVYKDGSETVFSLEMFHSTTGACLAHITPDKLSEKQRRKEAVHGGWIPSCSMRIMEEDISSDLGDVLIATGLISLTDDCIRRHWQEAHRS</sequence>
<accession>A0AAN6E5C0</accession>
<reference evidence="2" key="1">
    <citation type="journal article" date="2022" name="bioRxiv">
        <title>Deciphering the potential niche of two novel black yeast fungi from a biological soil crust based on their genomes, phenotypes, and melanin regulation.</title>
        <authorList>
            <consortium name="DOE Joint Genome Institute"/>
            <person name="Carr E.C."/>
            <person name="Barton Q."/>
            <person name="Grambo S."/>
            <person name="Sullivan M."/>
            <person name="Renfro C.M."/>
            <person name="Kuo A."/>
            <person name="Pangilinan J."/>
            <person name="Lipzen A."/>
            <person name="Keymanesh K."/>
            <person name="Savage E."/>
            <person name="Barry K."/>
            <person name="Grigoriev I.V."/>
            <person name="Riekhof W.R."/>
            <person name="Harris S.S."/>
        </authorList>
    </citation>
    <scope>NUCLEOTIDE SEQUENCE</scope>
    <source>
        <strain evidence="2">JF 03-4F</strain>
    </source>
</reference>
<comment type="caution">
    <text evidence="2">The sequence shown here is derived from an EMBL/GenBank/DDBJ whole genome shotgun (WGS) entry which is preliminary data.</text>
</comment>
<dbReference type="AlphaFoldDB" id="A0AAN6E5C0"/>
<keyword evidence="3" id="KW-1185">Reference proteome</keyword>